<evidence type="ECO:0000313" key="6">
    <source>
        <dbReference type="Proteomes" id="UP001064262"/>
    </source>
</evidence>
<dbReference type="Pfam" id="PF00724">
    <property type="entry name" value="Oxidored_FMN"/>
    <property type="match status" value="1"/>
</dbReference>
<dbReference type="SUPFAM" id="SSF51395">
    <property type="entry name" value="FMN-linked oxidoreductases"/>
    <property type="match status" value="1"/>
</dbReference>
<dbReference type="GO" id="GO:0010181">
    <property type="term" value="F:FMN binding"/>
    <property type="evidence" value="ECO:0007669"/>
    <property type="project" value="InterPro"/>
</dbReference>
<dbReference type="AlphaFoldDB" id="A0A9J6PTX3"/>
<dbReference type="Gene3D" id="3.20.20.70">
    <property type="entry name" value="Aldolase class I"/>
    <property type="match status" value="1"/>
</dbReference>
<evidence type="ECO:0000313" key="5">
    <source>
        <dbReference type="EMBL" id="MCU5778992.1"/>
    </source>
</evidence>
<dbReference type="GO" id="GO:0005829">
    <property type="term" value="C:cytosol"/>
    <property type="evidence" value="ECO:0007669"/>
    <property type="project" value="UniProtKB-ARBA"/>
</dbReference>
<dbReference type="InterPro" id="IPR045247">
    <property type="entry name" value="Oye-like"/>
</dbReference>
<dbReference type="PANTHER" id="PTHR22893:SF98">
    <property type="entry name" value="OXIDOREDUCTASE"/>
    <property type="match status" value="1"/>
</dbReference>
<evidence type="ECO:0000256" key="1">
    <source>
        <dbReference type="ARBA" id="ARBA00001917"/>
    </source>
</evidence>
<dbReference type="PANTHER" id="PTHR22893">
    <property type="entry name" value="NADH OXIDOREDUCTASE-RELATED"/>
    <property type="match status" value="1"/>
</dbReference>
<protein>
    <submittedName>
        <fullName evidence="5">Alkene reductase</fullName>
    </submittedName>
</protein>
<feature type="domain" description="NADH:flavin oxidoreductase/NADH oxidase N-terminal" evidence="4">
    <location>
        <begin position="10"/>
        <end position="345"/>
    </location>
</feature>
<dbReference type="CDD" id="cd02933">
    <property type="entry name" value="OYE_like_FMN"/>
    <property type="match status" value="1"/>
</dbReference>
<dbReference type="FunFam" id="3.20.20.70:FF:000059">
    <property type="entry name" value="N-ethylmaleimide reductase, FMN-linked"/>
    <property type="match status" value="1"/>
</dbReference>
<dbReference type="RefSeq" id="WP_267143720.1">
    <property type="nucleotide sequence ID" value="NZ_JAODIL010000078.1"/>
</dbReference>
<comment type="similarity">
    <text evidence="2">Belongs to the NADH:flavin oxidoreductase/NADH oxidase family.</text>
</comment>
<evidence type="ECO:0000256" key="2">
    <source>
        <dbReference type="ARBA" id="ARBA00005979"/>
    </source>
</evidence>
<evidence type="ECO:0000259" key="4">
    <source>
        <dbReference type="Pfam" id="PF00724"/>
    </source>
</evidence>
<dbReference type="InterPro" id="IPR013785">
    <property type="entry name" value="Aldolase_TIM"/>
</dbReference>
<dbReference type="InterPro" id="IPR001155">
    <property type="entry name" value="OxRdtase_FMN_N"/>
</dbReference>
<sequence>MWSVLVNQRLFSPLKIGALKLSHRVVMAPLTRMRAAQPGNIPQSLNTEYYRQRASQGGLIITEGTQISPTAQGMPATPGIHSAEQIEVWKAITQAVHARGTFIVMQLWHVGRISHSSLLGGQRPVAPSAISAPGDAFTATFSRAPFETPNALSTTDIPLVIEDYAQAARNALLAGFDGVEIHAANGYLLEQFLQNRSNHRTDNYGGSIDNRCRLVLEVATAVSQVFGPDRTGIRLSPFGIANGSGDDNPLPLYSYLIKQLATLDLAYLHLIEPRASGAGQAEVNHQNVPFASELFRPLWPNALIAAGNYSPETAEAAIGAGRTDAVAFGRLFIANPDLPERIKIGGSLNSYDRTTFYGGGASGYTDYPELGTCDAG</sequence>
<evidence type="ECO:0000256" key="3">
    <source>
        <dbReference type="ARBA" id="ARBA00023002"/>
    </source>
</evidence>
<accession>A0A9J6PTX3</accession>
<comment type="caution">
    <text evidence="5">The sequence shown here is derived from an EMBL/GenBank/DDBJ whole genome shotgun (WGS) entry which is preliminary data.</text>
</comment>
<gene>
    <name evidence="5" type="ORF">N5923_16015</name>
</gene>
<proteinExistence type="inferred from homology"/>
<dbReference type="EMBL" id="JAODIM010000042">
    <property type="protein sequence ID" value="MCU5778992.1"/>
    <property type="molecule type" value="Genomic_DNA"/>
</dbReference>
<name>A0A9J6PTX3_9GAMM</name>
<dbReference type="GO" id="GO:0016628">
    <property type="term" value="F:oxidoreductase activity, acting on the CH-CH group of donors, NAD or NADP as acceptor"/>
    <property type="evidence" value="ECO:0007669"/>
    <property type="project" value="UniProtKB-ARBA"/>
</dbReference>
<keyword evidence="6" id="KW-1185">Reference proteome</keyword>
<organism evidence="5 6">
    <name type="scientific">Winslowiella arboricola</name>
    <dbReference type="NCBI Taxonomy" id="2978220"/>
    <lineage>
        <taxon>Bacteria</taxon>
        <taxon>Pseudomonadati</taxon>
        <taxon>Pseudomonadota</taxon>
        <taxon>Gammaproteobacteria</taxon>
        <taxon>Enterobacterales</taxon>
        <taxon>Erwiniaceae</taxon>
        <taxon>Winslowiella</taxon>
    </lineage>
</organism>
<keyword evidence="3" id="KW-0560">Oxidoreductase</keyword>
<comment type="cofactor">
    <cofactor evidence="1">
        <name>FMN</name>
        <dbReference type="ChEBI" id="CHEBI:58210"/>
    </cofactor>
</comment>
<reference evidence="5" key="1">
    <citation type="submission" date="2022-09" db="EMBL/GenBank/DDBJ databases">
        <title>Winslowiella arboricola sp. nov., isolated from bleeding cankers on broadleaf hosts.</title>
        <authorList>
            <person name="Brady C."/>
            <person name="Kaur S."/>
            <person name="Crampton B."/>
            <person name="Maddock D."/>
            <person name="Arnold D."/>
            <person name="Denman S."/>
        </authorList>
    </citation>
    <scope>NUCLEOTIDE SEQUENCE</scope>
    <source>
        <strain evidence="5">BAC 15a-03b</strain>
    </source>
</reference>
<dbReference type="Proteomes" id="UP001064262">
    <property type="component" value="Unassembled WGS sequence"/>
</dbReference>